<dbReference type="PANTHER" id="PTHR12349:SF4">
    <property type="entry name" value="ANKYRIN REPEAT AND LEM DOMAIN-CONTAINING PROTEIN 2"/>
    <property type="match status" value="1"/>
</dbReference>
<dbReference type="Gene3D" id="1.25.40.20">
    <property type="entry name" value="Ankyrin repeat-containing domain"/>
    <property type="match status" value="1"/>
</dbReference>
<dbReference type="GO" id="GO:0051301">
    <property type="term" value="P:cell division"/>
    <property type="evidence" value="ECO:0007669"/>
    <property type="project" value="UniProtKB-KW"/>
</dbReference>
<evidence type="ECO:0000256" key="4">
    <source>
        <dbReference type="ARBA" id="ARBA00022824"/>
    </source>
</evidence>
<organism evidence="9 10">
    <name type="scientific">Mycetomoellerius zeteki</name>
    <dbReference type="NCBI Taxonomy" id="64791"/>
    <lineage>
        <taxon>Eukaryota</taxon>
        <taxon>Metazoa</taxon>
        <taxon>Ecdysozoa</taxon>
        <taxon>Arthropoda</taxon>
        <taxon>Hexapoda</taxon>
        <taxon>Insecta</taxon>
        <taxon>Pterygota</taxon>
        <taxon>Neoptera</taxon>
        <taxon>Endopterygota</taxon>
        <taxon>Hymenoptera</taxon>
        <taxon>Apocrita</taxon>
        <taxon>Aculeata</taxon>
        <taxon>Formicoidea</taxon>
        <taxon>Formicidae</taxon>
        <taxon>Myrmicinae</taxon>
        <taxon>Mycetomoellerius</taxon>
    </lineage>
</organism>
<dbReference type="PROSITE" id="PS50088">
    <property type="entry name" value="ANK_REPEAT"/>
    <property type="match status" value="1"/>
</dbReference>
<comment type="subcellular location">
    <subcellularLocation>
        <location evidence="1">Endoplasmic reticulum</location>
    </subcellularLocation>
</comment>
<dbReference type="Pfam" id="PF24567">
    <property type="entry name" value="ANKLE2_3rd"/>
    <property type="match status" value="1"/>
</dbReference>
<name>A0A151XBT1_9HYME</name>
<dbReference type="KEGG" id="mzt:108720435"/>
<evidence type="ECO:0000259" key="8">
    <source>
        <dbReference type="Pfam" id="PF24567"/>
    </source>
</evidence>
<dbReference type="GO" id="GO:0031468">
    <property type="term" value="P:nuclear membrane reassembly"/>
    <property type="evidence" value="ECO:0007669"/>
    <property type="project" value="UniProtKB-ARBA"/>
</dbReference>
<evidence type="ECO:0000256" key="5">
    <source>
        <dbReference type="ARBA" id="ARBA00023043"/>
    </source>
</evidence>
<evidence type="ECO:0000256" key="2">
    <source>
        <dbReference type="ARBA" id="ARBA00007597"/>
    </source>
</evidence>
<feature type="domain" description="ANKLE2 third alpha/beta" evidence="8">
    <location>
        <begin position="296"/>
        <end position="407"/>
    </location>
</feature>
<evidence type="ECO:0000313" key="10">
    <source>
        <dbReference type="Proteomes" id="UP000075809"/>
    </source>
</evidence>
<keyword evidence="6" id="KW-0131">Cell cycle</keyword>
<keyword evidence="4" id="KW-0256">Endoplasmic reticulum</keyword>
<reference evidence="9 10" key="1">
    <citation type="submission" date="2015-09" db="EMBL/GenBank/DDBJ databases">
        <title>Trachymyrmex zeteki WGS genome.</title>
        <authorList>
            <person name="Nygaard S."/>
            <person name="Hu H."/>
            <person name="Boomsma J."/>
            <person name="Zhang G."/>
        </authorList>
    </citation>
    <scope>NUCLEOTIDE SEQUENCE [LARGE SCALE GENOMIC DNA]</scope>
    <source>
        <strain evidence="9">Tzet28-1</strain>
        <tissue evidence="9">Whole body</tissue>
    </source>
</reference>
<dbReference type="SUPFAM" id="SSF48403">
    <property type="entry name" value="Ankyrin repeat"/>
    <property type="match status" value="1"/>
</dbReference>
<dbReference type="Pfam" id="PF12796">
    <property type="entry name" value="Ank_2"/>
    <property type="match status" value="1"/>
</dbReference>
<dbReference type="GO" id="GO:0007399">
    <property type="term" value="P:nervous system development"/>
    <property type="evidence" value="ECO:0007669"/>
    <property type="project" value="UniProtKB-ARBA"/>
</dbReference>
<dbReference type="EMBL" id="KQ982316">
    <property type="protein sequence ID" value="KYQ57822.1"/>
    <property type="molecule type" value="Genomic_DNA"/>
</dbReference>
<sequence>MTPESRESVVNLLNAKENTEEKANTTNEGENVCDLQPNLPVETLYHAVYIPLEYKDQSDGEETLHVYLEMQAALKVINTYKKGRLKSFKNRSDAVAYARTGYKQSSCNHPGTVAVAQEQSSNFKAPNTQDLIAFKRLIENGDVKAVKNIVWENPRYLISSGDKPAILQMGSRYNALHIAAKKDKPKMCEFLLNTVGDAKFMQHYGEDKCKTYLNLEQIMQDLYLNTPDKGLNETPLHFAVKFGFKDVVRVLVSYSQCIKTLKNKYQQMPKDIICNRKCEEDEALKREIRMLLDDQFYVPVLRTEGNACPPIIGEPFSPNNPLNLNKDPISPHVEVRAFAGPMTKTQAVEFRKKWKTPPRVTPKRGQGDAPGIINSPSIVLRLQDTEKGLERVGRDLAEEYQVLWKEYWPFLKDFVDFRSDDGLTKLERYLEQRFKEHLFHLTINQINNDYALANYKGEPVSCQQTPKKIDANDIQYVCDKLNKCSLTTEIDDTEEDTDSLEFFTPPSSPELVQDDFDDNMEDAEEGPLIFIEGSSPTKLDYAVYTALSSTICPDMCPYVYRWRHDMQLAMKRDPYRFNKPSLRKKLFTNN</sequence>
<feature type="repeat" description="ANK" evidence="7">
    <location>
        <begin position="231"/>
        <end position="263"/>
    </location>
</feature>
<evidence type="ECO:0000256" key="1">
    <source>
        <dbReference type="ARBA" id="ARBA00004240"/>
    </source>
</evidence>
<evidence type="ECO:0000313" key="9">
    <source>
        <dbReference type="EMBL" id="KYQ57822.1"/>
    </source>
</evidence>
<comment type="similarity">
    <text evidence="2">Belongs to the ANKLE2 family.</text>
</comment>
<dbReference type="GO" id="GO:0005783">
    <property type="term" value="C:endoplasmic reticulum"/>
    <property type="evidence" value="ECO:0007669"/>
    <property type="project" value="UniProtKB-SubCell"/>
</dbReference>
<dbReference type="SMART" id="SM00248">
    <property type="entry name" value="ANK"/>
    <property type="match status" value="2"/>
</dbReference>
<dbReference type="InterPro" id="IPR002110">
    <property type="entry name" value="Ankyrin_rpt"/>
</dbReference>
<evidence type="ECO:0000256" key="3">
    <source>
        <dbReference type="ARBA" id="ARBA00022618"/>
    </source>
</evidence>
<dbReference type="FunFam" id="1.25.40.20:FF:000072">
    <property type="entry name" value="Ankyrin repeat and LEM domain containing 2"/>
    <property type="match status" value="1"/>
</dbReference>
<dbReference type="AlphaFoldDB" id="A0A151XBT1"/>
<dbReference type="GO" id="GO:0051721">
    <property type="term" value="F:protein phosphatase 2A binding"/>
    <property type="evidence" value="ECO:0007669"/>
    <property type="project" value="TreeGrafter"/>
</dbReference>
<evidence type="ECO:0000256" key="6">
    <source>
        <dbReference type="ARBA" id="ARBA00023306"/>
    </source>
</evidence>
<keyword evidence="10" id="KW-1185">Reference proteome</keyword>
<protein>
    <submittedName>
        <fullName evidence="9">Ankyrin repeat and LEM domain-containing protein 2</fullName>
    </submittedName>
</protein>
<evidence type="ECO:0000256" key="7">
    <source>
        <dbReference type="PROSITE-ProRule" id="PRU00023"/>
    </source>
</evidence>
<dbReference type="STRING" id="64791.A0A151XBT1"/>
<dbReference type="OrthoDB" id="7446186at2759"/>
<gene>
    <name evidence="9" type="ORF">ALC60_03178</name>
</gene>
<proteinExistence type="inferred from homology"/>
<dbReference type="InterPro" id="IPR036770">
    <property type="entry name" value="Ankyrin_rpt-contain_sf"/>
</dbReference>
<keyword evidence="5 7" id="KW-0040">ANK repeat</keyword>
<accession>A0A151XBT1</accession>
<dbReference type="PANTHER" id="PTHR12349">
    <property type="entry name" value="ANKYRIN REPEAT AND LEM DOMAIN-CONTAINING PROTEIN 2"/>
    <property type="match status" value="1"/>
</dbReference>
<dbReference type="InterPro" id="IPR056237">
    <property type="entry name" value="ANKLE2_3rd"/>
</dbReference>
<dbReference type="Proteomes" id="UP000075809">
    <property type="component" value="Unassembled WGS sequence"/>
</dbReference>
<keyword evidence="3" id="KW-0132">Cell division</keyword>